<dbReference type="EC" id="3.1.3.2" evidence="4"/>
<feature type="signal peptide" evidence="3">
    <location>
        <begin position="1"/>
        <end position="28"/>
    </location>
</feature>
<evidence type="ECO:0000313" key="5">
    <source>
        <dbReference type="Proteomes" id="UP000011185"/>
    </source>
</evidence>
<proteinExistence type="inferred from homology"/>
<dbReference type="GO" id="GO:0003993">
    <property type="term" value="F:acid phosphatase activity"/>
    <property type="evidence" value="ECO:0007669"/>
    <property type="project" value="UniProtKB-EC"/>
</dbReference>
<dbReference type="OMA" id="SSWMEND"/>
<dbReference type="PANTHER" id="PTHR11567">
    <property type="entry name" value="ACID PHOSPHATASE-RELATED"/>
    <property type="match status" value="1"/>
</dbReference>
<dbReference type="VEuPathDB" id="MicrosporidiaDB:THOM_2348"/>
<dbReference type="InterPro" id="IPR000560">
    <property type="entry name" value="His_Pase_clade-2"/>
</dbReference>
<reference evidence="4 5" key="1">
    <citation type="journal article" date="2012" name="PLoS Pathog.">
        <title>The genome of the obligate intracellular parasite Trachipleistophora hominis: new insights into microsporidian genome dynamics and reductive evolution.</title>
        <authorList>
            <person name="Heinz E."/>
            <person name="Williams T.A."/>
            <person name="Nakjang S."/>
            <person name="Noel C.J."/>
            <person name="Swan D.C."/>
            <person name="Goldberg A.V."/>
            <person name="Harris S.R."/>
            <person name="Weinmaier T."/>
            <person name="Markert S."/>
            <person name="Becher D."/>
            <person name="Bernhardt J."/>
            <person name="Dagan T."/>
            <person name="Hacker C."/>
            <person name="Lucocq J.M."/>
            <person name="Schweder T."/>
            <person name="Rattei T."/>
            <person name="Hall N."/>
            <person name="Hirt R.P."/>
            <person name="Embley T.M."/>
        </authorList>
    </citation>
    <scope>NUCLEOTIDE SEQUENCE [LARGE SCALE GENOMIC DNA]</scope>
</reference>
<dbReference type="EMBL" id="JH994028">
    <property type="protein sequence ID" value="ELQ74707.1"/>
    <property type="molecule type" value="Genomic_DNA"/>
</dbReference>
<dbReference type="STRING" id="72359.L7JVF2"/>
<dbReference type="InterPro" id="IPR050645">
    <property type="entry name" value="Histidine_acid_phosphatase"/>
</dbReference>
<dbReference type="SUPFAM" id="SSF53254">
    <property type="entry name" value="Phosphoglycerate mutase-like"/>
    <property type="match status" value="1"/>
</dbReference>
<dbReference type="Gene3D" id="3.40.50.1240">
    <property type="entry name" value="Phosphoglycerate mutase-like"/>
    <property type="match status" value="1"/>
</dbReference>
<comment type="similarity">
    <text evidence="1">Belongs to the histidine acid phosphatase family.</text>
</comment>
<feature type="chain" id="PRO_5003979066" evidence="3">
    <location>
        <begin position="29"/>
        <end position="466"/>
    </location>
</feature>
<evidence type="ECO:0000313" key="4">
    <source>
        <dbReference type="EMBL" id="ELQ74707.1"/>
    </source>
</evidence>
<evidence type="ECO:0000256" key="3">
    <source>
        <dbReference type="SAM" id="SignalP"/>
    </source>
</evidence>
<protein>
    <submittedName>
        <fullName evidence="4">Lysosomal &amp; prostatic acid phosphatase</fullName>
        <ecNumber evidence="4">3.1.3.2</ecNumber>
    </submittedName>
</protein>
<dbReference type="InParanoid" id="L7JVF2"/>
<dbReference type="OrthoDB" id="10257284at2759"/>
<dbReference type="HOGENOM" id="CLU_706151_0_0_1"/>
<organism evidence="4 5">
    <name type="scientific">Trachipleistophora hominis</name>
    <name type="common">Microsporidian parasite</name>
    <dbReference type="NCBI Taxonomy" id="72359"/>
    <lineage>
        <taxon>Eukaryota</taxon>
        <taxon>Fungi</taxon>
        <taxon>Fungi incertae sedis</taxon>
        <taxon>Microsporidia</taxon>
        <taxon>Pleistophoridae</taxon>
        <taxon>Trachipleistophora</taxon>
    </lineage>
</organism>
<dbReference type="InterPro" id="IPR033379">
    <property type="entry name" value="Acid_Pase_AS"/>
</dbReference>
<keyword evidence="3" id="KW-0732">Signal</keyword>
<dbReference type="InterPro" id="IPR029033">
    <property type="entry name" value="His_PPase_superfam"/>
</dbReference>
<gene>
    <name evidence="4" type="ORF">THOM_2348</name>
</gene>
<evidence type="ECO:0000256" key="2">
    <source>
        <dbReference type="ARBA" id="ARBA00022801"/>
    </source>
</evidence>
<name>L7JVF2_TRAHO</name>
<keyword evidence="5" id="KW-1185">Reference proteome</keyword>
<dbReference type="PANTHER" id="PTHR11567:SF110">
    <property type="entry name" value="2-PHOSPHOXYLOSE PHOSPHATASE 1"/>
    <property type="match status" value="1"/>
</dbReference>
<accession>L7JVF2</accession>
<sequence length="466" mass="53392">MLIHFICVLSLTLYHMPSLKTYIPYCQAQYRHIPQKKGFKLKKVIVLHRHGDRMPLKTYGKEKGVCVRCDVRRRASRMNVDWAKDRNEPWYDDRTDTYSMQKCRISKCTDGTLTVKGYNQMRRLGRFIKDEYIPRLGHVRLTDINFRATAVKRTHSSLSGVVSGMFEEDRMNVREEEVNAFSSWMENDGEDIGPDDDSPLNADGIQEREDTAYYDNGEYTSKTSKLIDDKVSEGPESTHKTEPRVKKLKKIKRENFGKTFTLKIPPISKDTLVGYKTCPKLTHILTLTTKKAFSNVKNQTDLQNITDNYLCSMCADIQLDCEKLSCNISEVYDVVTANFKTWTYQSILLLNHLEVLEFLFGKFAIDLGLLLEDNSKLSVLSLHDNSLSYVLAGLGTRVIERPPLASAIFIEVWENKGDKYVRVLFNQFVCLTNIDSSTNIPFDKLVRYLNAVKATDASLSEACTSL</sequence>
<keyword evidence="2 4" id="KW-0378">Hydrolase</keyword>
<evidence type="ECO:0000256" key="1">
    <source>
        <dbReference type="ARBA" id="ARBA00005375"/>
    </source>
</evidence>
<dbReference type="PROSITE" id="PS00616">
    <property type="entry name" value="HIS_ACID_PHOSPHAT_1"/>
    <property type="match status" value="1"/>
</dbReference>
<dbReference type="AlphaFoldDB" id="L7JVF2"/>
<dbReference type="Pfam" id="PF00328">
    <property type="entry name" value="His_Phos_2"/>
    <property type="match status" value="1"/>
</dbReference>
<dbReference type="Proteomes" id="UP000011185">
    <property type="component" value="Unassembled WGS sequence"/>
</dbReference>